<protein>
    <submittedName>
        <fullName evidence="1">Uncharacterized protein</fullName>
    </submittedName>
</protein>
<name>J9EEN7_WUCBA</name>
<sequence length="123" mass="13466">MSGRDVMENVVSMNPGGWPTELRNGEMLHCIVAWVAKGGQMSIDVGVLIGRSGEEDEFRNEAKLTYLQSMKLLIDVEDACMALLQAVVVLPPNDNVHLNGSHKPLYGDNMTNLLIIVLTESKA</sequence>
<proteinExistence type="predicted"/>
<evidence type="ECO:0000313" key="2">
    <source>
        <dbReference type="Proteomes" id="UP000004810"/>
    </source>
</evidence>
<dbReference type="Proteomes" id="UP000004810">
    <property type="component" value="Unassembled WGS sequence"/>
</dbReference>
<dbReference type="AlphaFoldDB" id="J9EEN7"/>
<gene>
    <name evidence="1" type="ORF">WUBG_08499</name>
</gene>
<dbReference type="EMBL" id="ADBV01004361">
    <property type="protein sequence ID" value="EJW80593.1"/>
    <property type="molecule type" value="Genomic_DNA"/>
</dbReference>
<comment type="caution">
    <text evidence="1">The sequence shown here is derived from an EMBL/GenBank/DDBJ whole genome shotgun (WGS) entry which is preliminary data.</text>
</comment>
<evidence type="ECO:0000313" key="1">
    <source>
        <dbReference type="EMBL" id="EJW80593.1"/>
    </source>
</evidence>
<organism evidence="1 2">
    <name type="scientific">Wuchereria bancrofti</name>
    <dbReference type="NCBI Taxonomy" id="6293"/>
    <lineage>
        <taxon>Eukaryota</taxon>
        <taxon>Metazoa</taxon>
        <taxon>Ecdysozoa</taxon>
        <taxon>Nematoda</taxon>
        <taxon>Chromadorea</taxon>
        <taxon>Rhabditida</taxon>
        <taxon>Spirurina</taxon>
        <taxon>Spiruromorpha</taxon>
        <taxon>Filarioidea</taxon>
        <taxon>Onchocercidae</taxon>
        <taxon>Wuchereria</taxon>
    </lineage>
</organism>
<accession>J9EEN7</accession>
<reference evidence="2" key="1">
    <citation type="submission" date="2012-08" db="EMBL/GenBank/DDBJ databases">
        <title>The Genome Sequence of Wuchereria bancrofti.</title>
        <authorList>
            <person name="Nutman T.B."/>
            <person name="Fink D.L."/>
            <person name="Russ C."/>
            <person name="Young S."/>
            <person name="Zeng Q."/>
            <person name="Koehrsen M."/>
            <person name="Alvarado L."/>
            <person name="Berlin A."/>
            <person name="Chapman S.B."/>
            <person name="Chen Z."/>
            <person name="Freedman E."/>
            <person name="Gellesch M."/>
            <person name="Goldberg J."/>
            <person name="Griggs A."/>
            <person name="Gujja S."/>
            <person name="Heilman E.R."/>
            <person name="Heiman D."/>
            <person name="Hepburn T."/>
            <person name="Howarth C."/>
            <person name="Jen D."/>
            <person name="Larson L."/>
            <person name="Lewis B."/>
            <person name="Mehta T."/>
            <person name="Park D."/>
            <person name="Pearson M."/>
            <person name="Roberts A."/>
            <person name="Saif S."/>
            <person name="Shea T."/>
            <person name="Shenoy N."/>
            <person name="Sisk P."/>
            <person name="Stolte C."/>
            <person name="Sykes S."/>
            <person name="Walk T."/>
            <person name="White J."/>
            <person name="Yandava C."/>
            <person name="Haas B."/>
            <person name="Henn M.R."/>
            <person name="Nusbaum C."/>
            <person name="Birren B."/>
        </authorList>
    </citation>
    <scope>NUCLEOTIDE SEQUENCE [LARGE SCALE GENOMIC DNA]</scope>
    <source>
        <strain evidence="2">NA</strain>
    </source>
</reference>